<sequence>MANFSTIFKCSFFTGLRAFSSISSSPSTDQNLVSVAVSILKYQSSRTRWSYIRSLLTSTTDGGSTGLTPSQFSEIILQLRNDPHLALRFFSFTVQHSLCSHSLSSYATIIHILSRSRLKRDAKRLIHSAIRKFPVPNSSSPPPIFETLIKTYRLCDSAPFVFDLLIKACIESKRIHQAIRIVRMLRTKNIYPRISTCNPLIELVSKSQGCFAGYELYKEIFWLDRENDKGLRGPDLNPDTFNVIMVGFYREGLVERVEEVWGEMARVDCVPNAYSFSILMASYCDNERIEDAVRIWQEMHDKRIRCDIVAYNTIIDGFCKIGEVGRAEEILREMELAGVESTCVTFEHLINGYCKAGDVDSAILLYNDMCRKGFRPENSTVDAIIALLCNNNKVSVGLEILSTALKKYNSFPAKRSYVFLIKGFCQEGNMEEAMKLQAEMVGKGYEPDEEIYEAFIDGHMKQGNEEMAHTLRMEMLRTQIPDGED</sequence>
<organism evidence="1 2">
    <name type="scientific">Catharanthus roseus</name>
    <name type="common">Madagascar periwinkle</name>
    <name type="synonym">Vinca rosea</name>
    <dbReference type="NCBI Taxonomy" id="4058"/>
    <lineage>
        <taxon>Eukaryota</taxon>
        <taxon>Viridiplantae</taxon>
        <taxon>Streptophyta</taxon>
        <taxon>Embryophyta</taxon>
        <taxon>Tracheophyta</taxon>
        <taxon>Spermatophyta</taxon>
        <taxon>Magnoliopsida</taxon>
        <taxon>eudicotyledons</taxon>
        <taxon>Gunneridae</taxon>
        <taxon>Pentapetalae</taxon>
        <taxon>asterids</taxon>
        <taxon>lamiids</taxon>
        <taxon>Gentianales</taxon>
        <taxon>Apocynaceae</taxon>
        <taxon>Rauvolfioideae</taxon>
        <taxon>Vinceae</taxon>
        <taxon>Catharanthinae</taxon>
        <taxon>Catharanthus</taxon>
    </lineage>
</organism>
<dbReference type="EMBL" id="CM044705">
    <property type="protein sequence ID" value="KAI5661010.1"/>
    <property type="molecule type" value="Genomic_DNA"/>
</dbReference>
<reference evidence="2" key="1">
    <citation type="journal article" date="2023" name="Nat. Plants">
        <title>Single-cell RNA sequencing provides a high-resolution roadmap for understanding the multicellular compartmentation of specialized metabolism.</title>
        <authorList>
            <person name="Sun S."/>
            <person name="Shen X."/>
            <person name="Li Y."/>
            <person name="Li Y."/>
            <person name="Wang S."/>
            <person name="Li R."/>
            <person name="Zhang H."/>
            <person name="Shen G."/>
            <person name="Guo B."/>
            <person name="Wei J."/>
            <person name="Xu J."/>
            <person name="St-Pierre B."/>
            <person name="Chen S."/>
            <person name="Sun C."/>
        </authorList>
    </citation>
    <scope>NUCLEOTIDE SEQUENCE [LARGE SCALE GENOMIC DNA]</scope>
</reference>
<keyword evidence="2" id="KW-1185">Reference proteome</keyword>
<comment type="caution">
    <text evidence="1">The sequence shown here is derived from an EMBL/GenBank/DDBJ whole genome shotgun (WGS) entry which is preliminary data.</text>
</comment>
<evidence type="ECO:0000313" key="2">
    <source>
        <dbReference type="Proteomes" id="UP001060085"/>
    </source>
</evidence>
<dbReference type="Proteomes" id="UP001060085">
    <property type="component" value="Linkage Group LG05"/>
</dbReference>
<protein>
    <submittedName>
        <fullName evidence="1">Uncharacterized protein</fullName>
    </submittedName>
</protein>
<accession>A0ACC0AL75</accession>
<proteinExistence type="predicted"/>
<name>A0ACC0AL75_CATRO</name>
<evidence type="ECO:0000313" key="1">
    <source>
        <dbReference type="EMBL" id="KAI5661010.1"/>
    </source>
</evidence>
<gene>
    <name evidence="1" type="ORF">M9H77_20333</name>
</gene>